<evidence type="ECO:0000313" key="1">
    <source>
        <dbReference type="EMBL" id="SIS82144.1"/>
    </source>
</evidence>
<gene>
    <name evidence="1" type="ORF">SAMN05421760_105246</name>
</gene>
<dbReference type="Proteomes" id="UP000185999">
    <property type="component" value="Unassembled WGS sequence"/>
</dbReference>
<dbReference type="EMBL" id="FTOE01000005">
    <property type="protein sequence ID" value="SIS82144.1"/>
    <property type="molecule type" value="Genomic_DNA"/>
</dbReference>
<sequence length="47" mass="5433">MNDFSASAPYKRTLIIMKCSQGKDICKQKQVKKKARMGLFNDQIRIV</sequence>
<name>A0A1N7M7U7_9GAMM</name>
<proteinExistence type="predicted"/>
<organism evidence="1 2">
    <name type="scientific">Neptunomonas antarctica</name>
    <dbReference type="NCBI Taxonomy" id="619304"/>
    <lineage>
        <taxon>Bacteria</taxon>
        <taxon>Pseudomonadati</taxon>
        <taxon>Pseudomonadota</taxon>
        <taxon>Gammaproteobacteria</taxon>
        <taxon>Oceanospirillales</taxon>
        <taxon>Oceanospirillaceae</taxon>
        <taxon>Neptunomonas</taxon>
    </lineage>
</organism>
<evidence type="ECO:0000313" key="2">
    <source>
        <dbReference type="Proteomes" id="UP000185999"/>
    </source>
</evidence>
<keyword evidence="2" id="KW-1185">Reference proteome</keyword>
<accession>A0A1N7M7U7</accession>
<protein>
    <submittedName>
        <fullName evidence="1">Uncharacterized protein</fullName>
    </submittedName>
</protein>
<reference evidence="2" key="1">
    <citation type="submission" date="2017-01" db="EMBL/GenBank/DDBJ databases">
        <authorList>
            <person name="Varghese N."/>
            <person name="Submissions S."/>
        </authorList>
    </citation>
    <scope>NUCLEOTIDE SEQUENCE [LARGE SCALE GENOMIC DNA]</scope>
    <source>
        <strain evidence="2">DSM 22306</strain>
    </source>
</reference>
<dbReference type="AlphaFoldDB" id="A0A1N7M7U7"/>